<keyword evidence="11" id="KW-1185">Reference proteome</keyword>
<keyword evidence="4" id="KW-1003">Cell membrane</keyword>
<organism evidence="10 11">
    <name type="scientific">Alloyangia mangrovi</name>
    <dbReference type="NCBI Taxonomy" id="1779329"/>
    <lineage>
        <taxon>Bacteria</taxon>
        <taxon>Pseudomonadati</taxon>
        <taxon>Pseudomonadota</taxon>
        <taxon>Alphaproteobacteria</taxon>
        <taxon>Rhodobacterales</taxon>
        <taxon>Roseobacteraceae</taxon>
        <taxon>Alloyangia</taxon>
    </lineage>
</organism>
<keyword evidence="5 9" id="KW-0812">Transmembrane</keyword>
<feature type="compositionally biased region" description="Basic residues" evidence="8">
    <location>
        <begin position="287"/>
        <end position="301"/>
    </location>
</feature>
<evidence type="ECO:0000256" key="8">
    <source>
        <dbReference type="SAM" id="MobiDB-lite"/>
    </source>
</evidence>
<comment type="subcellular location">
    <subcellularLocation>
        <location evidence="1">Cell membrane</location>
        <topology evidence="1">Multi-pass membrane protein</topology>
    </subcellularLocation>
</comment>
<feature type="compositionally biased region" description="Low complexity" evidence="8">
    <location>
        <begin position="225"/>
        <end position="237"/>
    </location>
</feature>
<dbReference type="PANTHER" id="PTHR30472">
    <property type="entry name" value="FERRIC ENTEROBACTIN TRANSPORT SYSTEM PERMEASE PROTEIN"/>
    <property type="match status" value="1"/>
</dbReference>
<dbReference type="Proteomes" id="UP000217448">
    <property type="component" value="Unassembled WGS sequence"/>
</dbReference>
<feature type="transmembrane region" description="Helical" evidence="9">
    <location>
        <begin position="412"/>
        <end position="431"/>
    </location>
</feature>
<evidence type="ECO:0000313" key="11">
    <source>
        <dbReference type="Proteomes" id="UP000217448"/>
    </source>
</evidence>
<feature type="compositionally biased region" description="Basic residues" evidence="8">
    <location>
        <begin position="238"/>
        <end position="247"/>
    </location>
</feature>
<feature type="transmembrane region" description="Helical" evidence="9">
    <location>
        <begin position="55"/>
        <end position="73"/>
    </location>
</feature>
<evidence type="ECO:0000256" key="2">
    <source>
        <dbReference type="ARBA" id="ARBA00007935"/>
    </source>
</evidence>
<feature type="transmembrane region" description="Helical" evidence="9">
    <location>
        <begin position="437"/>
        <end position="454"/>
    </location>
</feature>
<keyword evidence="6 9" id="KW-1133">Transmembrane helix</keyword>
<accession>A0ABT2KJ16</accession>
<dbReference type="InterPro" id="IPR000522">
    <property type="entry name" value="ABC_transptr_permease_BtuC"/>
</dbReference>
<protein>
    <submittedName>
        <fullName evidence="10">Iron chelate uptake ABC transporter family permease subunit</fullName>
    </submittedName>
</protein>
<feature type="transmembrane region" description="Helical" evidence="9">
    <location>
        <begin position="555"/>
        <end position="575"/>
    </location>
</feature>
<reference evidence="11" key="1">
    <citation type="submission" date="2023-07" db="EMBL/GenBank/DDBJ databases">
        <title>Yangia mangrovi SAOS 153D genome.</title>
        <authorList>
            <person name="Verma A."/>
            <person name="Pal Y."/>
            <person name="Sundharam S."/>
            <person name="Bisht B."/>
            <person name="Srinivasan K."/>
        </authorList>
    </citation>
    <scope>NUCLEOTIDE SEQUENCE [LARGE SCALE GENOMIC DNA]</scope>
    <source>
        <strain evidence="11">SAOS 153D</strain>
    </source>
</reference>
<sequence>MLRLLGLLALLALALGLALSVGARPVTPAVALEALRAYDPTNADHVTLMAIRLPRLAAGLIAGGALGIAGTVMQVMTRNPLADPGILGVNSGAAFALLIGATVLGTSDAASVALLTFPGAALASALVFILGGGLRGDVGPVRLTLAGAALNALLLSLVTAIVLIRQDTLDMFRFWVAGSLTQAASRPLLEMALIAGAGGVFALAVAPQIEALSLGSALSRGLGPSRAGCGPAAAGRGHALHRRRRGGRRTDRLPRADGAAACPPRCGPRAAPRAAGLSPAGRGSPSFRRHAGPGGHAARRGPRWDHDGADRRAGVPLGGPPPAPRGHRMRRALALCLLLLAATLAALMLGPVRLSPTLLWQGLSTGEGPGALVLGTIRGPRVMTALGAGAVLGLSGALFQALFRNPLAAPDIMGFTAGAGLTIIAAIALGLTLPPPLLAAGGGLVAALLVALLSQRRGHATPPLTMILVGLGIGFIASALSSFLLTLLPHSQAAEAQRWLTGSLAARDWSHVAQVWGIGALLAALALAQLRRLAALELGEDLAAGLGLRVGRARMALAGTAVLLAAAGVAVAGPVPSSR</sequence>
<gene>
    <name evidence="10" type="ORF">CLG85_007860</name>
</gene>
<evidence type="ECO:0000256" key="3">
    <source>
        <dbReference type="ARBA" id="ARBA00022448"/>
    </source>
</evidence>
<evidence type="ECO:0000256" key="4">
    <source>
        <dbReference type="ARBA" id="ARBA00022475"/>
    </source>
</evidence>
<feature type="transmembrane region" description="Helical" evidence="9">
    <location>
        <begin position="85"/>
        <end position="104"/>
    </location>
</feature>
<evidence type="ECO:0000313" key="10">
    <source>
        <dbReference type="EMBL" id="MCT4370244.1"/>
    </source>
</evidence>
<proteinExistence type="inferred from homology"/>
<evidence type="ECO:0000256" key="1">
    <source>
        <dbReference type="ARBA" id="ARBA00004651"/>
    </source>
</evidence>
<keyword evidence="7 9" id="KW-0472">Membrane</keyword>
<feature type="transmembrane region" description="Helical" evidence="9">
    <location>
        <begin position="110"/>
        <end position="131"/>
    </location>
</feature>
<dbReference type="Pfam" id="PF01032">
    <property type="entry name" value="FecCD"/>
    <property type="match status" value="2"/>
</dbReference>
<evidence type="ECO:0000256" key="5">
    <source>
        <dbReference type="ARBA" id="ARBA00022692"/>
    </source>
</evidence>
<dbReference type="PANTHER" id="PTHR30472:SF24">
    <property type="entry name" value="FERRIC ENTEROBACTIN TRANSPORT SYSTEM PERMEASE PROTEIN FEPG"/>
    <property type="match status" value="1"/>
</dbReference>
<keyword evidence="3" id="KW-0813">Transport</keyword>
<feature type="transmembrane region" description="Helical" evidence="9">
    <location>
        <begin position="509"/>
        <end position="528"/>
    </location>
</feature>
<dbReference type="InterPro" id="IPR037294">
    <property type="entry name" value="ABC_BtuC-like"/>
</dbReference>
<feature type="compositionally biased region" description="Low complexity" evidence="8">
    <location>
        <begin position="256"/>
        <end position="285"/>
    </location>
</feature>
<name>A0ABT2KJ16_9RHOB</name>
<evidence type="ECO:0000256" key="6">
    <source>
        <dbReference type="ARBA" id="ARBA00022989"/>
    </source>
</evidence>
<feature type="region of interest" description="Disordered" evidence="8">
    <location>
        <begin position="225"/>
        <end position="325"/>
    </location>
</feature>
<feature type="transmembrane region" description="Helical" evidence="9">
    <location>
        <begin position="143"/>
        <end position="164"/>
    </location>
</feature>
<dbReference type="Gene3D" id="1.10.3470.10">
    <property type="entry name" value="ABC transporter involved in vitamin B12 uptake, BtuC"/>
    <property type="match status" value="2"/>
</dbReference>
<feature type="transmembrane region" description="Helical" evidence="9">
    <location>
        <begin position="382"/>
        <end position="403"/>
    </location>
</feature>
<feature type="transmembrane region" description="Helical" evidence="9">
    <location>
        <begin position="466"/>
        <end position="489"/>
    </location>
</feature>
<dbReference type="EMBL" id="NTHN02000010">
    <property type="protein sequence ID" value="MCT4370244.1"/>
    <property type="molecule type" value="Genomic_DNA"/>
</dbReference>
<dbReference type="SUPFAM" id="SSF81345">
    <property type="entry name" value="ABC transporter involved in vitamin B12 uptake, BtuC"/>
    <property type="match status" value="2"/>
</dbReference>
<comment type="caution">
    <text evidence="10">The sequence shown here is derived from an EMBL/GenBank/DDBJ whole genome shotgun (WGS) entry which is preliminary data.</text>
</comment>
<evidence type="ECO:0000256" key="9">
    <source>
        <dbReference type="SAM" id="Phobius"/>
    </source>
</evidence>
<evidence type="ECO:0000256" key="7">
    <source>
        <dbReference type="ARBA" id="ARBA00023136"/>
    </source>
</evidence>
<comment type="similarity">
    <text evidence="2">Belongs to the binding-protein-dependent transport system permease family. FecCD subfamily.</text>
</comment>
<feature type="compositionally biased region" description="Basic and acidic residues" evidence="8">
    <location>
        <begin position="302"/>
        <end position="313"/>
    </location>
</feature>
<feature type="transmembrane region" description="Helical" evidence="9">
    <location>
        <begin position="332"/>
        <end position="352"/>
    </location>
</feature>